<dbReference type="InterPro" id="IPR005081">
    <property type="entry name" value="SpoIIGA"/>
</dbReference>
<evidence type="ECO:0000313" key="3">
    <source>
        <dbReference type="EMBL" id="ADG82995.1"/>
    </source>
</evidence>
<feature type="transmembrane region" description="Helical" evidence="2">
    <location>
        <begin position="6"/>
        <end position="28"/>
    </location>
</feature>
<feature type="transmembrane region" description="Helical" evidence="2">
    <location>
        <begin position="64"/>
        <end position="83"/>
    </location>
</feature>
<gene>
    <name evidence="3" type="ordered locus">TherJR_2150</name>
</gene>
<dbReference type="PIRSF" id="PIRSF018571">
    <property type="entry name" value="SpoIIGA"/>
    <property type="match status" value="1"/>
</dbReference>
<name>D5X991_THEPJ</name>
<feature type="active site" evidence="1">
    <location>
        <position position="187"/>
    </location>
</feature>
<evidence type="ECO:0000313" key="4">
    <source>
        <dbReference type="Proteomes" id="UP000002377"/>
    </source>
</evidence>
<proteinExistence type="predicted"/>
<dbReference type="Proteomes" id="UP000002377">
    <property type="component" value="Chromosome"/>
</dbReference>
<dbReference type="KEGG" id="tjr:TherJR_2150"/>
<reference evidence="3 4" key="1">
    <citation type="submission" date="2010-05" db="EMBL/GenBank/DDBJ databases">
        <title>Complete sequence of Thermincola sp. JR.</title>
        <authorList>
            <consortium name="US DOE Joint Genome Institute"/>
            <person name="Lucas S."/>
            <person name="Copeland A."/>
            <person name="Lapidus A."/>
            <person name="Cheng J.-F."/>
            <person name="Bruce D."/>
            <person name="Goodwin L."/>
            <person name="Pitluck S."/>
            <person name="Chertkov O."/>
            <person name="Detter J.C."/>
            <person name="Han C."/>
            <person name="Tapia R."/>
            <person name="Land M."/>
            <person name="Hauser L."/>
            <person name="Kyrpides N."/>
            <person name="Mikhailova N."/>
            <person name="Hazen T.C."/>
            <person name="Woyke T."/>
        </authorList>
    </citation>
    <scope>NUCLEOTIDE SEQUENCE [LARGE SCALE GENOMIC DNA]</scope>
    <source>
        <strain evidence="3 4">JR</strain>
    </source>
</reference>
<dbReference type="HOGENOM" id="CLU_059158_0_0_9"/>
<keyword evidence="2" id="KW-1133">Transmembrane helix</keyword>
<evidence type="ECO:0000256" key="1">
    <source>
        <dbReference type="PIRSR" id="PIRSR018571-1"/>
    </source>
</evidence>
<dbReference type="OrthoDB" id="2690199at2"/>
<feature type="transmembrane region" description="Helical" evidence="2">
    <location>
        <begin position="40"/>
        <end position="58"/>
    </location>
</feature>
<keyword evidence="2" id="KW-0812">Transmembrane</keyword>
<dbReference type="EMBL" id="CP002028">
    <property type="protein sequence ID" value="ADG82995.1"/>
    <property type="molecule type" value="Genomic_DNA"/>
</dbReference>
<feature type="transmembrane region" description="Helical" evidence="2">
    <location>
        <begin position="136"/>
        <end position="155"/>
    </location>
</feature>
<evidence type="ECO:0000256" key="2">
    <source>
        <dbReference type="SAM" id="Phobius"/>
    </source>
</evidence>
<dbReference type="RefSeq" id="WP_013120996.1">
    <property type="nucleotide sequence ID" value="NC_014152.1"/>
</dbReference>
<dbReference type="GO" id="GO:0030436">
    <property type="term" value="P:asexual sporulation"/>
    <property type="evidence" value="ECO:0007669"/>
    <property type="project" value="InterPro"/>
</dbReference>
<dbReference type="AlphaFoldDB" id="D5X991"/>
<dbReference type="Pfam" id="PF03419">
    <property type="entry name" value="Peptidase_U4"/>
    <property type="match status" value="1"/>
</dbReference>
<organism evidence="3 4">
    <name type="scientific">Thermincola potens (strain JR)</name>
    <dbReference type="NCBI Taxonomy" id="635013"/>
    <lineage>
        <taxon>Bacteria</taxon>
        <taxon>Bacillati</taxon>
        <taxon>Bacillota</taxon>
        <taxon>Clostridia</taxon>
        <taxon>Eubacteriales</taxon>
        <taxon>Thermincolaceae</taxon>
        <taxon>Thermincola</taxon>
    </lineage>
</organism>
<dbReference type="GO" id="GO:0004190">
    <property type="term" value="F:aspartic-type endopeptidase activity"/>
    <property type="evidence" value="ECO:0007669"/>
    <property type="project" value="InterPro"/>
</dbReference>
<keyword evidence="4" id="KW-1185">Reference proteome</keyword>
<dbReference type="eggNOG" id="ENOG50301AF">
    <property type="taxonomic scope" value="Bacteria"/>
</dbReference>
<keyword evidence="2" id="KW-0472">Membrane</keyword>
<accession>D5X991</accession>
<sequence length="310" mass="34219">MSSKTVIYVYPDLVFAISFIMNLIILWGTNRIARLRAGKLRLVTGAAIGALYSAAAAYPNLAFLHSFGIKMVFGTIMFLTVFFPLTAKDFIFGMLYFFLVSFSIGGIFFGIIFLLNSSGLSAQLFTGLASLIQSKSGISIIFTSIVAGMLIKWGLPFFKKNGLHGVLKVPVKVLFGNRQIEVEALLDTGNQLQDPISLTPVLVVEYAAISDYLPAEIRDYFEAEEPDLAKIAGGITDQFWSARFRVIPFTSLGRSNGMLVGFRPDQIEVRKGEQVYTRKNIIVGIYNKTLSPDGKYKALLHPDILEEISA</sequence>
<dbReference type="STRING" id="635013.TherJR_2150"/>
<dbReference type="GO" id="GO:0006508">
    <property type="term" value="P:proteolysis"/>
    <property type="evidence" value="ECO:0007669"/>
    <property type="project" value="InterPro"/>
</dbReference>
<feature type="transmembrane region" description="Helical" evidence="2">
    <location>
        <begin position="95"/>
        <end position="116"/>
    </location>
</feature>
<protein>
    <submittedName>
        <fullName evidence="3">Peptidase U4 sporulation factor SpoIIGA</fullName>
    </submittedName>
</protein>